<comment type="subunit">
    <text evidence="8">Component of the proteasome complex.</text>
</comment>
<keyword evidence="4 8" id="KW-0539">Nucleus</keyword>
<evidence type="ECO:0000256" key="5">
    <source>
        <dbReference type="ARBA" id="ARBA00024953"/>
    </source>
</evidence>
<dbReference type="PANTHER" id="PTHR32194:SF2">
    <property type="entry name" value="PROTEASOME SUBUNIT BETA TYPE-1"/>
    <property type="match status" value="1"/>
</dbReference>
<dbReference type="STRING" id="568069.A0A1J1I0Y2"/>
<dbReference type="EMBL" id="CVRI01000038">
    <property type="protein sequence ID" value="CRK93992.1"/>
    <property type="molecule type" value="Genomic_DNA"/>
</dbReference>
<comment type="function">
    <text evidence="8">Component of the proteasome, a multicatalytic proteinase complex which is characterized by its ability to cleave peptides with Arg, Phe, Tyr, Leu, and Glu adjacent to the leaving group at neutral or slightly basic pH. The proteasome has an ATP-dependent proteolytic activity.</text>
</comment>
<dbReference type="InterPro" id="IPR001353">
    <property type="entry name" value="Proteasome_sua/b"/>
</dbReference>
<gene>
    <name evidence="9" type="ORF">CLUMA_CG007518</name>
</gene>
<dbReference type="AlphaFoldDB" id="A0A1J1I0Y2"/>
<dbReference type="InterPro" id="IPR016050">
    <property type="entry name" value="Proteasome_bsu_CS"/>
</dbReference>
<comment type="subunit">
    <text evidence="6">The 26S proteasome consists of a 20S proteasome core and two 19S regulatory subunits. The 20S proteasome core is composed of 28 subunits that are arranged in four stacked rings, resulting in a barrel-shaped structure. The two end rings are each formed by seven alpha subunits, and the two central rings are each formed by seven beta subunits. The catalytic chamber with the active sites is on the inside of the barrel.</text>
</comment>
<comment type="similarity">
    <text evidence="8">Belongs to the peptidase T1B family.</text>
</comment>
<dbReference type="GO" id="GO:0010498">
    <property type="term" value="P:proteasomal protein catabolic process"/>
    <property type="evidence" value="ECO:0007669"/>
    <property type="project" value="InterPro"/>
</dbReference>
<dbReference type="GO" id="GO:0005839">
    <property type="term" value="C:proteasome core complex"/>
    <property type="evidence" value="ECO:0007669"/>
    <property type="project" value="InterPro"/>
</dbReference>
<sequence>METIVGIKGKDFVMLAADSSHPHSIMILKDDENKIYKISDSLMIAAVGDSGDTVQFVEYISKNILLYKMRNGYELGPKAAAYFTRKNLADYLRTRYAYQVNMLVAGYDKTDGPQLTFIDYLANTLSVDHGTHGYGGMFCGSILDRTHHENITQDEAYDVMKKCAREIQKRMIISQQRFHVMVVDGNGVRRLEDLTAENLKV</sequence>
<dbReference type="PROSITE" id="PS00854">
    <property type="entry name" value="PROTEASOME_BETA_1"/>
    <property type="match status" value="1"/>
</dbReference>
<dbReference type="OrthoDB" id="268428at2759"/>
<dbReference type="GO" id="GO:0005737">
    <property type="term" value="C:cytoplasm"/>
    <property type="evidence" value="ECO:0007669"/>
    <property type="project" value="UniProtKB-SubCell"/>
</dbReference>
<dbReference type="InterPro" id="IPR029055">
    <property type="entry name" value="Ntn_hydrolases_N"/>
</dbReference>
<keyword evidence="2 8" id="KW-0963">Cytoplasm</keyword>
<comment type="function">
    <text evidence="7">Non-catalytic component of the 20S core proteasome complex involved in the proteolytic degradation of most intracellular proteins. This complex plays numerous essential roles within the cell by associating with different regulatory particles. Associated with two 19S regulatory particles, forms the 26S proteasome and thus participates in the ATP-dependent degradation of ubiquitinated proteins. The 26S proteasome plays a key role in the maintenance of protein homeostasis by removing misfolded or damaged proteins that could impair cellular functions, and by removing proteins whose functions are no longer required. Associated with the PA200 or PA28, the 20S proteasome mediates ubiquitin-independent protein degradation. This type of proteolysis is required in several pathways including spermatogenesis (20S-PA200 complex) or generation of a subset of MHC class I-presented antigenic peptides (20S-PA28 complex).</text>
</comment>
<dbReference type="PANTHER" id="PTHR32194">
    <property type="entry name" value="METALLOPROTEASE TLDD"/>
    <property type="match status" value="1"/>
</dbReference>
<comment type="subcellular location">
    <subcellularLocation>
        <location evidence="8">Cytoplasm</location>
    </subcellularLocation>
    <subcellularLocation>
        <location evidence="8">Nucleus</location>
    </subcellularLocation>
</comment>
<dbReference type="InterPro" id="IPR035206">
    <property type="entry name" value="Proteasome_beta2"/>
</dbReference>
<evidence type="ECO:0000313" key="9">
    <source>
        <dbReference type="EMBL" id="CRK93992.1"/>
    </source>
</evidence>
<comment type="function">
    <text evidence="5">Non-catalytic component of the proteasome, a multicatalytic proteinase complex which is characterized by its ability to cleave peptides with Arg, Phe, Tyr, Leu, and Glu adjacent to the leaving group at neutral or slightly basic pH. The proteasome has an ATP-dependent proteolytic activity.</text>
</comment>
<dbReference type="InterPro" id="IPR023333">
    <property type="entry name" value="Proteasome_suB-type"/>
</dbReference>
<evidence type="ECO:0000256" key="7">
    <source>
        <dbReference type="ARBA" id="ARBA00049625"/>
    </source>
</evidence>
<dbReference type="Gene3D" id="3.60.20.10">
    <property type="entry name" value="Glutamine Phosphoribosylpyrophosphate, subunit 1, domain 1"/>
    <property type="match status" value="1"/>
</dbReference>
<dbReference type="SUPFAM" id="SSF56235">
    <property type="entry name" value="N-terminal nucleophile aminohydrolases (Ntn hydrolases)"/>
    <property type="match status" value="1"/>
</dbReference>
<evidence type="ECO:0000256" key="8">
    <source>
        <dbReference type="RuleBase" id="RU004203"/>
    </source>
</evidence>
<evidence type="ECO:0000256" key="6">
    <source>
        <dbReference type="ARBA" id="ARBA00026071"/>
    </source>
</evidence>
<evidence type="ECO:0000256" key="4">
    <source>
        <dbReference type="ARBA" id="ARBA00023242"/>
    </source>
</evidence>
<dbReference type="Pfam" id="PF00227">
    <property type="entry name" value="Proteasome"/>
    <property type="match status" value="1"/>
</dbReference>
<evidence type="ECO:0000313" key="10">
    <source>
        <dbReference type="Proteomes" id="UP000183832"/>
    </source>
</evidence>
<name>A0A1J1I0Y2_9DIPT</name>
<reference evidence="9 10" key="1">
    <citation type="submission" date="2015-04" db="EMBL/GenBank/DDBJ databases">
        <authorList>
            <person name="Syromyatnikov M.Y."/>
            <person name="Popov V.N."/>
        </authorList>
    </citation>
    <scope>NUCLEOTIDE SEQUENCE [LARGE SCALE GENOMIC DNA]</scope>
</reference>
<dbReference type="GO" id="GO:0005634">
    <property type="term" value="C:nucleus"/>
    <property type="evidence" value="ECO:0007669"/>
    <property type="project" value="UniProtKB-SubCell"/>
</dbReference>
<proteinExistence type="inferred from homology"/>
<dbReference type="Proteomes" id="UP000183832">
    <property type="component" value="Unassembled WGS sequence"/>
</dbReference>
<evidence type="ECO:0000256" key="2">
    <source>
        <dbReference type="ARBA" id="ARBA00022490"/>
    </source>
</evidence>
<keyword evidence="3 8" id="KW-0647">Proteasome</keyword>
<accession>A0A1J1I0Y2</accession>
<evidence type="ECO:0000256" key="3">
    <source>
        <dbReference type="ARBA" id="ARBA00022942"/>
    </source>
</evidence>
<protein>
    <recommendedName>
        <fullName evidence="8">Proteasome subunit beta</fullName>
    </recommendedName>
</protein>
<organism evidence="9 10">
    <name type="scientific">Clunio marinus</name>
    <dbReference type="NCBI Taxonomy" id="568069"/>
    <lineage>
        <taxon>Eukaryota</taxon>
        <taxon>Metazoa</taxon>
        <taxon>Ecdysozoa</taxon>
        <taxon>Arthropoda</taxon>
        <taxon>Hexapoda</taxon>
        <taxon>Insecta</taxon>
        <taxon>Pterygota</taxon>
        <taxon>Neoptera</taxon>
        <taxon>Endopterygota</taxon>
        <taxon>Diptera</taxon>
        <taxon>Nematocera</taxon>
        <taxon>Chironomoidea</taxon>
        <taxon>Chironomidae</taxon>
        <taxon>Clunio</taxon>
    </lineage>
</organism>
<evidence type="ECO:0000256" key="1">
    <source>
        <dbReference type="ARBA" id="ARBA00011656"/>
    </source>
</evidence>
<dbReference type="CDD" id="cd03758">
    <property type="entry name" value="proteasome_beta_type_2"/>
    <property type="match status" value="1"/>
</dbReference>
<dbReference type="FunFam" id="3.60.20.10:FF:000008">
    <property type="entry name" value="Proteasome subunit beta type-4"/>
    <property type="match status" value="1"/>
</dbReference>
<keyword evidence="10" id="KW-1185">Reference proteome</keyword>
<dbReference type="PROSITE" id="PS51476">
    <property type="entry name" value="PROTEASOME_BETA_2"/>
    <property type="match status" value="1"/>
</dbReference>
<comment type="subunit">
    <text evidence="1">The 26S proteasome consists of a 20S proteasome core and two 19S regulatory subunits. The 20S proteasome core is a barrel-shaped complex made of 28 subunits that are arranged in four stacked rings. The two outer rings are each formed by seven alpha subunits, and the two inner rings are formed by seven beta subunits. The proteolytic activity is exerted by three beta-subunits PSMB5, PSMB6 and PSMB7.</text>
</comment>